<comment type="similarity">
    <text evidence="2 6">Belongs to the peroxisomal membrane protein PXMP2/4 family.</text>
</comment>
<dbReference type="EMBL" id="CAICTM010000043">
    <property type="protein sequence ID" value="CAB9498705.1"/>
    <property type="molecule type" value="Genomic_DNA"/>
</dbReference>
<comment type="caution">
    <text evidence="7">The sequence shown here is derived from an EMBL/GenBank/DDBJ whole genome shotgun (WGS) entry which is preliminary data.</text>
</comment>
<gene>
    <name evidence="7" type="ORF">SEMRO_43_G026320.1</name>
</gene>
<keyword evidence="5 6" id="KW-0472">Membrane</keyword>
<keyword evidence="4 6" id="KW-1133">Transmembrane helix</keyword>
<dbReference type="AlphaFoldDB" id="A0A9N8DBE6"/>
<reference evidence="7" key="1">
    <citation type="submission" date="2020-06" db="EMBL/GenBank/DDBJ databases">
        <authorList>
            <consortium name="Plant Systems Biology data submission"/>
        </authorList>
    </citation>
    <scope>NUCLEOTIDE SEQUENCE</scope>
    <source>
        <strain evidence="7">D6</strain>
    </source>
</reference>
<dbReference type="InterPro" id="IPR007248">
    <property type="entry name" value="Mpv17_PMP22"/>
</dbReference>
<organism evidence="7 8">
    <name type="scientific">Seminavis robusta</name>
    <dbReference type="NCBI Taxonomy" id="568900"/>
    <lineage>
        <taxon>Eukaryota</taxon>
        <taxon>Sar</taxon>
        <taxon>Stramenopiles</taxon>
        <taxon>Ochrophyta</taxon>
        <taxon>Bacillariophyta</taxon>
        <taxon>Bacillariophyceae</taxon>
        <taxon>Bacillariophycidae</taxon>
        <taxon>Naviculales</taxon>
        <taxon>Naviculaceae</taxon>
        <taxon>Seminavis</taxon>
    </lineage>
</organism>
<dbReference type="Pfam" id="PF04117">
    <property type="entry name" value="Mpv17_PMP22"/>
    <property type="match status" value="1"/>
</dbReference>
<dbReference type="GO" id="GO:0016020">
    <property type="term" value="C:membrane"/>
    <property type="evidence" value="ECO:0007669"/>
    <property type="project" value="UniProtKB-SubCell"/>
</dbReference>
<dbReference type="PANTHER" id="PTHR11266">
    <property type="entry name" value="PEROXISOMAL MEMBRANE PROTEIN 2, PXMP2 MPV17"/>
    <property type="match status" value="1"/>
</dbReference>
<dbReference type="Proteomes" id="UP001153069">
    <property type="component" value="Unassembled WGS sequence"/>
</dbReference>
<evidence type="ECO:0000256" key="3">
    <source>
        <dbReference type="ARBA" id="ARBA00022692"/>
    </source>
</evidence>
<name>A0A9N8DBE6_9STRA</name>
<dbReference type="OrthoDB" id="10267969at2759"/>
<sequence>MTGLLQGAMDAYSVALEERPVLTDMCTSGFLWFLGDLATQWIEQCNEKKKKKMDWKRTVNQMAYASVVWAPIAHKWYILLDRLVHMLLSMETTPTKLVFTKLLLEILILHPVSLLTYFSVLGIMSGDSLKSIKQQLCDDFWPTYGLEICMWTPLDVGNFALVPVRHQLLVVNCGCLVESTVLSFIKNNGFQQMMSQSLAFLPGKGDQTIADKKSKEKIS</sequence>
<evidence type="ECO:0000256" key="5">
    <source>
        <dbReference type="ARBA" id="ARBA00023136"/>
    </source>
</evidence>
<evidence type="ECO:0000313" key="8">
    <source>
        <dbReference type="Proteomes" id="UP001153069"/>
    </source>
</evidence>
<feature type="transmembrane region" description="Helical" evidence="6">
    <location>
        <begin position="58"/>
        <end position="78"/>
    </location>
</feature>
<comment type="subcellular location">
    <subcellularLocation>
        <location evidence="1">Membrane</location>
        <topology evidence="1">Multi-pass membrane protein</topology>
    </subcellularLocation>
</comment>
<evidence type="ECO:0000256" key="6">
    <source>
        <dbReference type="RuleBase" id="RU363053"/>
    </source>
</evidence>
<proteinExistence type="inferred from homology"/>
<evidence type="ECO:0000256" key="4">
    <source>
        <dbReference type="ARBA" id="ARBA00022989"/>
    </source>
</evidence>
<evidence type="ECO:0000256" key="2">
    <source>
        <dbReference type="ARBA" id="ARBA00006824"/>
    </source>
</evidence>
<evidence type="ECO:0000313" key="7">
    <source>
        <dbReference type="EMBL" id="CAB9498705.1"/>
    </source>
</evidence>
<protein>
    <submittedName>
        <fullName evidence="7">Protein SYM1</fullName>
    </submittedName>
</protein>
<dbReference type="GO" id="GO:0005737">
    <property type="term" value="C:cytoplasm"/>
    <property type="evidence" value="ECO:0007669"/>
    <property type="project" value="TreeGrafter"/>
</dbReference>
<keyword evidence="3 6" id="KW-0812">Transmembrane</keyword>
<evidence type="ECO:0000256" key="1">
    <source>
        <dbReference type="ARBA" id="ARBA00004141"/>
    </source>
</evidence>
<keyword evidence="8" id="KW-1185">Reference proteome</keyword>
<accession>A0A9N8DBE6</accession>
<feature type="transmembrane region" description="Helical" evidence="6">
    <location>
        <begin position="98"/>
        <end position="124"/>
    </location>
</feature>
<dbReference type="PANTHER" id="PTHR11266:SF17">
    <property type="entry name" value="PROTEIN MPV17"/>
    <property type="match status" value="1"/>
</dbReference>